<keyword evidence="4 8" id="KW-1015">Disulfide bond</keyword>
<feature type="disulfide bond" description="Redox-active" evidence="8">
    <location>
        <begin position="31"/>
        <end position="34"/>
    </location>
</feature>
<dbReference type="Pfam" id="PF00085">
    <property type="entry name" value="Thioredoxin"/>
    <property type="match status" value="1"/>
</dbReference>
<reference evidence="10 11" key="1">
    <citation type="submission" date="2020-08" db="EMBL/GenBank/DDBJ databases">
        <title>Bridging the membrane lipid divide: bacteria of the FCB group superphylum have the potential to synthesize archaeal ether lipids.</title>
        <authorList>
            <person name="Villanueva L."/>
            <person name="Von Meijenfeldt F.A.B."/>
            <person name="Westbye A.B."/>
            <person name="Yadav S."/>
            <person name="Hopmans E.C."/>
            <person name="Dutilh B.E."/>
            <person name="Sinninghe Damste J.S."/>
        </authorList>
    </citation>
    <scope>NUCLEOTIDE SEQUENCE [LARGE SCALE GENOMIC DNA]</scope>
    <source>
        <strain evidence="10">NIOZ-UU100</strain>
    </source>
</reference>
<evidence type="ECO:0000313" key="11">
    <source>
        <dbReference type="Proteomes" id="UP000654401"/>
    </source>
</evidence>
<gene>
    <name evidence="10" type="ORF">H8D24_02125</name>
</gene>
<feature type="site" description="Contributes to redox potential value" evidence="7">
    <location>
        <position position="32"/>
    </location>
</feature>
<dbReference type="InterPro" id="IPR036249">
    <property type="entry name" value="Thioredoxin-like_sf"/>
</dbReference>
<dbReference type="InterPro" id="IPR017937">
    <property type="entry name" value="Thioredoxin_CS"/>
</dbReference>
<organism evidence="10 11">
    <name type="scientific">Candidatus Thiopontia autotrophica</name>
    <dbReference type="NCBI Taxonomy" id="2841688"/>
    <lineage>
        <taxon>Bacteria</taxon>
        <taxon>Pseudomonadati</taxon>
        <taxon>Pseudomonadota</taxon>
        <taxon>Gammaproteobacteria</taxon>
        <taxon>Candidatus Thiopontia</taxon>
    </lineage>
</organism>
<dbReference type="PANTHER" id="PTHR45663">
    <property type="entry name" value="GEO12009P1"/>
    <property type="match status" value="1"/>
</dbReference>
<comment type="similarity">
    <text evidence="1 6">Belongs to the thioredoxin family.</text>
</comment>
<sequence length="108" mass="12232">MIQVDVDNFDQTVIAESSKHLVVLDISAEWCGPCKVLEPILERLDREYSGEFILAKLEAEDENMKIAGRFGARGFPTVIAFIDGEEVERFQGAKPESFVRDFINRNLP</sequence>
<dbReference type="SUPFAM" id="SSF52833">
    <property type="entry name" value="Thioredoxin-like"/>
    <property type="match status" value="1"/>
</dbReference>
<feature type="active site" description="Nucleophile" evidence="7">
    <location>
        <position position="31"/>
    </location>
</feature>
<keyword evidence="2" id="KW-0813">Transport</keyword>
<dbReference type="PROSITE" id="PS51352">
    <property type="entry name" value="THIOREDOXIN_2"/>
    <property type="match status" value="1"/>
</dbReference>
<dbReference type="CDD" id="cd02956">
    <property type="entry name" value="ybbN"/>
    <property type="match status" value="1"/>
</dbReference>
<keyword evidence="3" id="KW-0249">Electron transport</keyword>
<dbReference type="GO" id="GO:0015035">
    <property type="term" value="F:protein-disulfide reductase activity"/>
    <property type="evidence" value="ECO:0007669"/>
    <property type="project" value="InterPro"/>
</dbReference>
<comment type="caution">
    <text evidence="10">The sequence shown here is derived from an EMBL/GenBank/DDBJ whole genome shotgun (WGS) entry which is preliminary data.</text>
</comment>
<dbReference type="PIRSF" id="PIRSF000077">
    <property type="entry name" value="Thioredoxin"/>
    <property type="match status" value="1"/>
</dbReference>
<feature type="active site" description="Nucleophile" evidence="7">
    <location>
        <position position="34"/>
    </location>
</feature>
<evidence type="ECO:0000256" key="7">
    <source>
        <dbReference type="PIRSR" id="PIRSR000077-1"/>
    </source>
</evidence>
<evidence type="ECO:0000259" key="9">
    <source>
        <dbReference type="PROSITE" id="PS51352"/>
    </source>
</evidence>
<feature type="domain" description="Thioredoxin" evidence="9">
    <location>
        <begin position="1"/>
        <end position="108"/>
    </location>
</feature>
<protein>
    <recommendedName>
        <fullName evidence="6">Thioredoxin</fullName>
    </recommendedName>
</protein>
<dbReference type="GO" id="GO:0005737">
    <property type="term" value="C:cytoplasm"/>
    <property type="evidence" value="ECO:0007669"/>
    <property type="project" value="TreeGrafter"/>
</dbReference>
<dbReference type="Proteomes" id="UP000654401">
    <property type="component" value="Unassembled WGS sequence"/>
</dbReference>
<evidence type="ECO:0000256" key="6">
    <source>
        <dbReference type="PIRNR" id="PIRNR000077"/>
    </source>
</evidence>
<name>A0A8J6TMW9_9GAMM</name>
<evidence type="ECO:0000256" key="4">
    <source>
        <dbReference type="ARBA" id="ARBA00023157"/>
    </source>
</evidence>
<dbReference type="PRINTS" id="PR00421">
    <property type="entry name" value="THIOREDOXIN"/>
</dbReference>
<dbReference type="PROSITE" id="PS00194">
    <property type="entry name" value="THIOREDOXIN_1"/>
    <property type="match status" value="1"/>
</dbReference>
<keyword evidence="5 8" id="KW-0676">Redox-active center</keyword>
<evidence type="ECO:0000256" key="3">
    <source>
        <dbReference type="ARBA" id="ARBA00022982"/>
    </source>
</evidence>
<dbReference type="Gene3D" id="3.40.30.10">
    <property type="entry name" value="Glutaredoxin"/>
    <property type="match status" value="1"/>
</dbReference>
<accession>A0A8J6TMW9</accession>
<evidence type="ECO:0000313" key="10">
    <source>
        <dbReference type="EMBL" id="MBC8519194.1"/>
    </source>
</evidence>
<dbReference type="PANTHER" id="PTHR45663:SF11">
    <property type="entry name" value="GEO12009P1"/>
    <property type="match status" value="1"/>
</dbReference>
<dbReference type="EMBL" id="JACNFK010000017">
    <property type="protein sequence ID" value="MBC8519194.1"/>
    <property type="molecule type" value="Genomic_DNA"/>
</dbReference>
<dbReference type="InterPro" id="IPR013766">
    <property type="entry name" value="Thioredoxin_domain"/>
</dbReference>
<proteinExistence type="inferred from homology"/>
<feature type="site" description="Contributes to redox potential value" evidence="7">
    <location>
        <position position="33"/>
    </location>
</feature>
<dbReference type="InterPro" id="IPR005746">
    <property type="entry name" value="Thioredoxin"/>
</dbReference>
<evidence type="ECO:0000256" key="1">
    <source>
        <dbReference type="ARBA" id="ARBA00008987"/>
    </source>
</evidence>
<evidence type="ECO:0000256" key="2">
    <source>
        <dbReference type="ARBA" id="ARBA00022448"/>
    </source>
</evidence>
<evidence type="ECO:0000256" key="5">
    <source>
        <dbReference type="ARBA" id="ARBA00023284"/>
    </source>
</evidence>
<dbReference type="AlphaFoldDB" id="A0A8J6TMW9"/>
<evidence type="ECO:0000256" key="8">
    <source>
        <dbReference type="PIRSR" id="PIRSR000077-4"/>
    </source>
</evidence>
<feature type="site" description="Deprotonates C-terminal active site Cys" evidence="7">
    <location>
        <position position="25"/>
    </location>
</feature>